<evidence type="ECO:0000313" key="2">
    <source>
        <dbReference type="EMBL" id="HGM58437.1"/>
    </source>
</evidence>
<dbReference type="PANTHER" id="PTHR42655:SF1">
    <property type="entry name" value="GLYCOGEN PHOSPHORYLASE"/>
    <property type="match status" value="1"/>
</dbReference>
<dbReference type="EMBL" id="DTAN01000014">
    <property type="protein sequence ID" value="HGU64651.1"/>
    <property type="molecule type" value="Genomic_DNA"/>
</dbReference>
<dbReference type="EMBL" id="DTBJ01000017">
    <property type="protein sequence ID" value="HGM58437.1"/>
    <property type="molecule type" value="Genomic_DNA"/>
</dbReference>
<evidence type="ECO:0000259" key="1">
    <source>
        <dbReference type="Pfam" id="PF00534"/>
    </source>
</evidence>
<dbReference type="GO" id="GO:0016757">
    <property type="term" value="F:glycosyltransferase activity"/>
    <property type="evidence" value="ECO:0007669"/>
    <property type="project" value="InterPro"/>
</dbReference>
<evidence type="ECO:0000313" key="3">
    <source>
        <dbReference type="EMBL" id="HGU64651.1"/>
    </source>
</evidence>
<comment type="caution">
    <text evidence="2">The sequence shown here is derived from an EMBL/GenBank/DDBJ whole genome shotgun (WGS) entry which is preliminary data.</text>
</comment>
<dbReference type="InterPro" id="IPR001296">
    <property type="entry name" value="Glyco_trans_1"/>
</dbReference>
<reference evidence="2" key="1">
    <citation type="journal article" date="2020" name="mSystems">
        <title>Genome- and Community-Level Interaction Insights into Carbon Utilization and Element Cycling Functions of Hydrothermarchaeota in Hydrothermal Sediment.</title>
        <authorList>
            <person name="Zhou Z."/>
            <person name="Liu Y."/>
            <person name="Xu W."/>
            <person name="Pan J."/>
            <person name="Luo Z.H."/>
            <person name="Li M."/>
        </authorList>
    </citation>
    <scope>NUCLEOTIDE SEQUENCE [LARGE SCALE GENOMIC DNA]</scope>
    <source>
        <strain evidence="3">SpSt-622</strain>
        <strain evidence="2">SpSt-642</strain>
    </source>
</reference>
<dbReference type="InterPro" id="IPR052182">
    <property type="entry name" value="Glycogen/Maltodextrin_Phosph"/>
</dbReference>
<gene>
    <name evidence="3" type="ORF">ENT92_00315</name>
    <name evidence="2" type="ORF">ENU14_02475</name>
</gene>
<proteinExistence type="predicted"/>
<dbReference type="Pfam" id="PF00534">
    <property type="entry name" value="Glycos_transf_1"/>
    <property type="match status" value="1"/>
</dbReference>
<dbReference type="AlphaFoldDB" id="A0A7C4DAI9"/>
<organism evidence="2">
    <name type="scientific">Staphylothermus marinus</name>
    <dbReference type="NCBI Taxonomy" id="2280"/>
    <lineage>
        <taxon>Archaea</taxon>
        <taxon>Thermoproteota</taxon>
        <taxon>Thermoprotei</taxon>
        <taxon>Desulfurococcales</taxon>
        <taxon>Desulfurococcaceae</taxon>
        <taxon>Staphylothermus</taxon>
    </lineage>
</organism>
<keyword evidence="2" id="KW-0808">Transferase</keyword>
<dbReference type="PANTHER" id="PTHR42655">
    <property type="entry name" value="GLYCOGEN PHOSPHORYLASE"/>
    <property type="match status" value="1"/>
</dbReference>
<dbReference type="Gene3D" id="3.40.50.2000">
    <property type="entry name" value="Glycogen Phosphorylase B"/>
    <property type="match status" value="1"/>
</dbReference>
<name>A0A7C4DAI9_STAMA</name>
<accession>A0A7C4DAI9</accession>
<dbReference type="SUPFAM" id="SSF53756">
    <property type="entry name" value="UDP-Glycosyltransferase/glycogen phosphorylase"/>
    <property type="match status" value="1"/>
</dbReference>
<sequence>MVFISITPEIYLNDLKIFAGGLGVLESDKFYAAGDMDLNYVVLTLLYTDGYISIDFNNDDVIVKSQSIDKSIFDKLIREDVFKITVANREVVVQPWIYRYKKARTVLFEVIEPDDIRRIVSRLYVEDSVEQQFIKYSVLAKSSLYYIQNNIGIDNVELIDLQESLSGLIIFMFKNIEKLRLVIHTPGPWGHPVYPVEYLEREYNVVISDSNKYVNMTEYLLRKLGKANTVSEKQRDVLSKIYPEFSNKFHAITNGIYLERWMNRELYERYLKQEFTLDVLEKTRGECKNKLNELLSLYKDIDISDKIVITWVRRLVKYKRPYFIAKFIEEKRDLNNVVFIVGGKPHPKDIDGLNYARWFRKLHLKYDNVVYIHDYDVDKAKTIIQASDVFLFTPFSGWEACGTSYMKALVNGIPVLSSRDGGVVELVRDFYNGWLFGDDIRSFINIYTDKRAEIIDENDYREFSSKLLSIFNIYNYNRNCYWSIALNAFRETPSRVDVRNVLKKYYLDKTI</sequence>
<protein>
    <submittedName>
        <fullName evidence="2">Glycosyltransferase</fullName>
    </submittedName>
</protein>
<feature type="domain" description="Glycosyl transferase family 1" evidence="1">
    <location>
        <begin position="304"/>
        <end position="437"/>
    </location>
</feature>